<keyword evidence="2 4" id="KW-0012">Acyltransferase</keyword>
<keyword evidence="5" id="KW-1185">Reference proteome</keyword>
<dbReference type="InterPro" id="IPR016181">
    <property type="entry name" value="Acyl_CoA_acyltransferase"/>
</dbReference>
<dbReference type="EC" id="2.3.1.-" evidence="4"/>
<keyword evidence="1 4" id="KW-0808">Transferase</keyword>
<evidence type="ECO:0000313" key="5">
    <source>
        <dbReference type="Proteomes" id="UP001369736"/>
    </source>
</evidence>
<dbReference type="InterPro" id="IPR050832">
    <property type="entry name" value="Bact_Acetyltransf"/>
</dbReference>
<evidence type="ECO:0000259" key="3">
    <source>
        <dbReference type="PROSITE" id="PS51186"/>
    </source>
</evidence>
<dbReference type="SUPFAM" id="SSF55729">
    <property type="entry name" value="Acyl-CoA N-acyltransferases (Nat)"/>
    <property type="match status" value="1"/>
</dbReference>
<organism evidence="4 5">
    <name type="scientific">Actinomycetospora flava</name>
    <dbReference type="NCBI Taxonomy" id="3129232"/>
    <lineage>
        <taxon>Bacteria</taxon>
        <taxon>Bacillati</taxon>
        <taxon>Actinomycetota</taxon>
        <taxon>Actinomycetes</taxon>
        <taxon>Pseudonocardiales</taxon>
        <taxon>Pseudonocardiaceae</taxon>
        <taxon>Actinomycetospora</taxon>
    </lineage>
</organism>
<dbReference type="CDD" id="cd04301">
    <property type="entry name" value="NAT_SF"/>
    <property type="match status" value="1"/>
</dbReference>
<evidence type="ECO:0000256" key="2">
    <source>
        <dbReference type="ARBA" id="ARBA00023315"/>
    </source>
</evidence>
<accession>A0ABU8M6L0</accession>
<dbReference type="InterPro" id="IPR000182">
    <property type="entry name" value="GNAT_dom"/>
</dbReference>
<name>A0ABU8M6L0_9PSEU</name>
<dbReference type="NCBIfam" id="NF002959">
    <property type="entry name" value="PRK03624.1"/>
    <property type="match status" value="1"/>
</dbReference>
<protein>
    <submittedName>
        <fullName evidence="4">GNAT family acetyltransferase</fullName>
        <ecNumber evidence="4">2.3.1.-</ecNumber>
    </submittedName>
</protein>
<dbReference type="Gene3D" id="3.40.630.30">
    <property type="match status" value="1"/>
</dbReference>
<gene>
    <name evidence="4" type="ORF">WCD58_17460</name>
</gene>
<reference evidence="4 5" key="1">
    <citation type="submission" date="2024-03" db="EMBL/GenBank/DDBJ databases">
        <title>Actinomycetospora sp. OC33-EN07, a novel actinomycete isolated from wild orchid (Aerides multiflora).</title>
        <authorList>
            <person name="Suriyachadkun C."/>
        </authorList>
    </citation>
    <scope>NUCLEOTIDE SEQUENCE [LARGE SCALE GENOMIC DNA]</scope>
    <source>
        <strain evidence="4 5">OC33-EN07</strain>
    </source>
</reference>
<evidence type="ECO:0000313" key="4">
    <source>
        <dbReference type="EMBL" id="MEJ2862960.1"/>
    </source>
</evidence>
<dbReference type="EMBL" id="JBBEGM010000007">
    <property type="protein sequence ID" value="MEJ2862960.1"/>
    <property type="molecule type" value="Genomic_DNA"/>
</dbReference>
<dbReference type="PANTHER" id="PTHR43877">
    <property type="entry name" value="AMINOALKYLPHOSPHONATE N-ACETYLTRANSFERASE-RELATED-RELATED"/>
    <property type="match status" value="1"/>
</dbReference>
<comment type="caution">
    <text evidence="4">The sequence shown here is derived from an EMBL/GenBank/DDBJ whole genome shotgun (WGS) entry which is preliminary data.</text>
</comment>
<dbReference type="Proteomes" id="UP001369736">
    <property type="component" value="Unassembled WGS sequence"/>
</dbReference>
<feature type="domain" description="N-acetyltransferase" evidence="3">
    <location>
        <begin position="1"/>
        <end position="136"/>
    </location>
</feature>
<dbReference type="PROSITE" id="PS51186">
    <property type="entry name" value="GNAT"/>
    <property type="match status" value="1"/>
</dbReference>
<dbReference type="GO" id="GO:0016746">
    <property type="term" value="F:acyltransferase activity"/>
    <property type="evidence" value="ECO:0007669"/>
    <property type="project" value="UniProtKB-KW"/>
</dbReference>
<evidence type="ECO:0000256" key="1">
    <source>
        <dbReference type="ARBA" id="ARBA00022679"/>
    </source>
</evidence>
<sequence>MIVPLPRERCADAVALWHAAGLTRPWNDPDADLRRALDGPSSTVLATISGEHLVGTVMVGHDGHRGWLYYLAVADDHRRRGVGRALVGAAEEWLAAHVPKVQLMVRDDNAAAAGFYERLGYARQDTVVLGRRLDGR</sequence>
<proteinExistence type="predicted"/>
<dbReference type="Pfam" id="PF00583">
    <property type="entry name" value="Acetyltransf_1"/>
    <property type="match status" value="1"/>
</dbReference>
<dbReference type="RefSeq" id="WP_337704330.1">
    <property type="nucleotide sequence ID" value="NZ_JBBEGM010000007.1"/>
</dbReference>